<sequence length="120" mass="13405">MFSNPVRDGTTGRPVRSSFKNFKLHALSYNFRPPRHPHPTSPQLPSLPPPDLATDDDDDDEINHQPTRPATGSMIEVEEDGGMKSMVGNEVKVEVEQIIYPHIVSTQSSKDLTPYVVVHM</sequence>
<keyword evidence="3" id="KW-1185">Reference proteome</keyword>
<dbReference type="EMBL" id="AACS02000012">
    <property type="protein sequence ID" value="EAU87226.2"/>
    <property type="molecule type" value="Genomic_DNA"/>
</dbReference>
<evidence type="ECO:0000313" key="3">
    <source>
        <dbReference type="Proteomes" id="UP000001861"/>
    </source>
</evidence>
<name>A8NL75_COPC7</name>
<dbReference type="InParanoid" id="A8NL75"/>
<feature type="region of interest" description="Disordered" evidence="1">
    <location>
        <begin position="30"/>
        <end position="75"/>
    </location>
</feature>
<dbReference type="HOGENOM" id="CLU_2049579_0_0_1"/>
<reference evidence="2 3" key="1">
    <citation type="journal article" date="2010" name="Proc. Natl. Acad. Sci. U.S.A.">
        <title>Insights into evolution of multicellular fungi from the assembled chromosomes of the mushroom Coprinopsis cinerea (Coprinus cinereus).</title>
        <authorList>
            <person name="Stajich J.E."/>
            <person name="Wilke S.K."/>
            <person name="Ahren D."/>
            <person name="Au C.H."/>
            <person name="Birren B.W."/>
            <person name="Borodovsky M."/>
            <person name="Burns C."/>
            <person name="Canback B."/>
            <person name="Casselton L.A."/>
            <person name="Cheng C.K."/>
            <person name="Deng J."/>
            <person name="Dietrich F.S."/>
            <person name="Fargo D.C."/>
            <person name="Farman M.L."/>
            <person name="Gathman A.C."/>
            <person name="Goldberg J."/>
            <person name="Guigo R."/>
            <person name="Hoegger P.J."/>
            <person name="Hooker J.B."/>
            <person name="Huggins A."/>
            <person name="James T.Y."/>
            <person name="Kamada T."/>
            <person name="Kilaru S."/>
            <person name="Kodira C."/>
            <person name="Kues U."/>
            <person name="Kupfer D."/>
            <person name="Kwan H.S."/>
            <person name="Lomsadze A."/>
            <person name="Li W."/>
            <person name="Lilly W.W."/>
            <person name="Ma L.J."/>
            <person name="Mackey A.J."/>
            <person name="Manning G."/>
            <person name="Martin F."/>
            <person name="Muraguchi H."/>
            <person name="Natvig D.O."/>
            <person name="Palmerini H."/>
            <person name="Ramesh M.A."/>
            <person name="Rehmeyer C.J."/>
            <person name="Roe B.A."/>
            <person name="Shenoy N."/>
            <person name="Stanke M."/>
            <person name="Ter-Hovhannisyan V."/>
            <person name="Tunlid A."/>
            <person name="Velagapudi R."/>
            <person name="Vision T.J."/>
            <person name="Zeng Q."/>
            <person name="Zolan M.E."/>
            <person name="Pukkila P.J."/>
        </authorList>
    </citation>
    <scope>NUCLEOTIDE SEQUENCE [LARGE SCALE GENOMIC DNA]</scope>
    <source>
        <strain evidence="3">Okayama-7 / 130 / ATCC MYA-4618 / FGSC 9003</strain>
    </source>
</reference>
<organism evidence="2 3">
    <name type="scientific">Coprinopsis cinerea (strain Okayama-7 / 130 / ATCC MYA-4618 / FGSC 9003)</name>
    <name type="common">Inky cap fungus</name>
    <name type="synonym">Hormographiella aspergillata</name>
    <dbReference type="NCBI Taxonomy" id="240176"/>
    <lineage>
        <taxon>Eukaryota</taxon>
        <taxon>Fungi</taxon>
        <taxon>Dikarya</taxon>
        <taxon>Basidiomycota</taxon>
        <taxon>Agaricomycotina</taxon>
        <taxon>Agaricomycetes</taxon>
        <taxon>Agaricomycetidae</taxon>
        <taxon>Agaricales</taxon>
        <taxon>Agaricineae</taxon>
        <taxon>Psathyrellaceae</taxon>
        <taxon>Coprinopsis</taxon>
    </lineage>
</organism>
<dbReference type="Proteomes" id="UP000001861">
    <property type="component" value="Unassembled WGS sequence"/>
</dbReference>
<evidence type="ECO:0000256" key="1">
    <source>
        <dbReference type="SAM" id="MobiDB-lite"/>
    </source>
</evidence>
<dbReference type="RefSeq" id="XP_001834631.2">
    <property type="nucleotide sequence ID" value="XM_001834579.2"/>
</dbReference>
<dbReference type="GeneID" id="6011148"/>
<dbReference type="KEGG" id="cci:CC1G_10505"/>
<protein>
    <submittedName>
        <fullName evidence="2">Uncharacterized protein</fullName>
    </submittedName>
</protein>
<proteinExistence type="predicted"/>
<dbReference type="AlphaFoldDB" id="A8NL75"/>
<gene>
    <name evidence="2" type="ORF">CC1G_10505</name>
</gene>
<feature type="compositionally biased region" description="Pro residues" evidence="1">
    <location>
        <begin position="39"/>
        <end position="51"/>
    </location>
</feature>
<comment type="caution">
    <text evidence="2">The sequence shown here is derived from an EMBL/GenBank/DDBJ whole genome shotgun (WGS) entry which is preliminary data.</text>
</comment>
<dbReference type="VEuPathDB" id="FungiDB:CC1G_10505"/>
<accession>A8NL75</accession>
<evidence type="ECO:0000313" key="2">
    <source>
        <dbReference type="EMBL" id="EAU87226.2"/>
    </source>
</evidence>